<dbReference type="PROSITE" id="PS51482">
    <property type="entry name" value="DEGV"/>
    <property type="match status" value="1"/>
</dbReference>
<evidence type="ECO:0000313" key="3">
    <source>
        <dbReference type="Proteomes" id="UP000824208"/>
    </source>
</evidence>
<dbReference type="PANTHER" id="PTHR33434:SF2">
    <property type="entry name" value="FATTY ACID-BINDING PROTEIN TM_1468"/>
    <property type="match status" value="1"/>
</dbReference>
<dbReference type="Gene3D" id="3.30.1180.10">
    <property type="match status" value="1"/>
</dbReference>
<evidence type="ECO:0000256" key="1">
    <source>
        <dbReference type="ARBA" id="ARBA00023121"/>
    </source>
</evidence>
<dbReference type="EMBL" id="DWYC01000053">
    <property type="protein sequence ID" value="HJB57041.1"/>
    <property type="molecule type" value="Genomic_DNA"/>
</dbReference>
<dbReference type="AlphaFoldDB" id="A0A9D2MBN8"/>
<dbReference type="Proteomes" id="UP000824208">
    <property type="component" value="Unassembled WGS sequence"/>
</dbReference>
<dbReference type="InterPro" id="IPR003797">
    <property type="entry name" value="DegV"/>
</dbReference>
<name>A0A9D2MBN8_9FIRM</name>
<evidence type="ECO:0000313" key="2">
    <source>
        <dbReference type="EMBL" id="HJB57041.1"/>
    </source>
</evidence>
<dbReference type="SUPFAM" id="SSF82549">
    <property type="entry name" value="DAK1/DegV-like"/>
    <property type="match status" value="1"/>
</dbReference>
<dbReference type="NCBIfam" id="TIGR00762">
    <property type="entry name" value="DegV"/>
    <property type="match status" value="1"/>
</dbReference>
<reference evidence="2" key="1">
    <citation type="journal article" date="2021" name="PeerJ">
        <title>Extensive microbial diversity within the chicken gut microbiome revealed by metagenomics and culture.</title>
        <authorList>
            <person name="Gilroy R."/>
            <person name="Ravi A."/>
            <person name="Getino M."/>
            <person name="Pursley I."/>
            <person name="Horton D.L."/>
            <person name="Alikhan N.F."/>
            <person name="Baker D."/>
            <person name="Gharbi K."/>
            <person name="Hall N."/>
            <person name="Watson M."/>
            <person name="Adriaenssens E.M."/>
            <person name="Foster-Nyarko E."/>
            <person name="Jarju S."/>
            <person name="Secka A."/>
            <person name="Antonio M."/>
            <person name="Oren A."/>
            <person name="Chaudhuri R.R."/>
            <person name="La Ragione R."/>
            <person name="Hildebrand F."/>
            <person name="Pallen M.J."/>
        </authorList>
    </citation>
    <scope>NUCLEOTIDE SEQUENCE</scope>
    <source>
        <strain evidence="2">CHK189-11263</strain>
    </source>
</reference>
<keyword evidence="1" id="KW-0446">Lipid-binding</keyword>
<sequence length="282" mass="30114">MIRIVTDSTSDLSHQRAAQLGVEVVPLTVHFGENEAYRDGVDITNGEFYARLSRAEALPTTAQVPPETFVHCFERLTANGDQVLGIFISSAMSGTYQSACIARDIVDGENIAVVDTQTVTFGLGLVVETACLLRDQGLSLEELAGRLEELSRRVRLLAVVDTLKYLKMGGRISGATAMVGGILGITPIISIENGLVVSVGKSRGRKPGFQFIEKWLDEKEAIDTSLPVSFGHSNAPEAMEECMAYFAHKTAGAQLCPSDIGAVVGTHVGPGATGLAYFVKQP</sequence>
<proteinExistence type="predicted"/>
<dbReference type="GO" id="GO:0008289">
    <property type="term" value="F:lipid binding"/>
    <property type="evidence" value="ECO:0007669"/>
    <property type="project" value="UniProtKB-KW"/>
</dbReference>
<dbReference type="Gene3D" id="3.40.50.10170">
    <property type="match status" value="1"/>
</dbReference>
<dbReference type="Pfam" id="PF02645">
    <property type="entry name" value="DegV"/>
    <property type="match status" value="1"/>
</dbReference>
<dbReference type="InterPro" id="IPR043168">
    <property type="entry name" value="DegV_C"/>
</dbReference>
<comment type="caution">
    <text evidence="2">The sequence shown here is derived from an EMBL/GenBank/DDBJ whole genome shotgun (WGS) entry which is preliminary data.</text>
</comment>
<gene>
    <name evidence="2" type="ORF">H9714_05780</name>
</gene>
<protein>
    <submittedName>
        <fullName evidence="2">DegV family protein</fullName>
    </submittedName>
</protein>
<accession>A0A9D2MBN8</accession>
<organism evidence="2 3">
    <name type="scientific">Candidatus Flavonifractor intestinipullorum</name>
    <dbReference type="NCBI Taxonomy" id="2838587"/>
    <lineage>
        <taxon>Bacteria</taxon>
        <taxon>Bacillati</taxon>
        <taxon>Bacillota</taxon>
        <taxon>Clostridia</taxon>
        <taxon>Eubacteriales</taxon>
        <taxon>Oscillospiraceae</taxon>
        <taxon>Flavonifractor</taxon>
    </lineage>
</organism>
<dbReference type="PANTHER" id="PTHR33434">
    <property type="entry name" value="DEGV DOMAIN-CONTAINING PROTEIN DR_1986-RELATED"/>
    <property type="match status" value="1"/>
</dbReference>
<reference evidence="2" key="2">
    <citation type="submission" date="2021-04" db="EMBL/GenBank/DDBJ databases">
        <authorList>
            <person name="Gilroy R."/>
        </authorList>
    </citation>
    <scope>NUCLEOTIDE SEQUENCE</scope>
    <source>
        <strain evidence="2">CHK189-11263</strain>
    </source>
</reference>
<dbReference type="InterPro" id="IPR050270">
    <property type="entry name" value="DegV_domain_contain"/>
</dbReference>